<dbReference type="GO" id="GO:0046872">
    <property type="term" value="F:metal ion binding"/>
    <property type="evidence" value="ECO:0007669"/>
    <property type="project" value="UniProtKB-UniRule"/>
</dbReference>
<keyword evidence="7 17" id="KW-0479">Metal-binding</keyword>
<dbReference type="InterPro" id="IPR019793">
    <property type="entry name" value="Peroxidases_heam-ligand_BS"/>
</dbReference>
<dbReference type="GO" id="GO:0005576">
    <property type="term" value="C:extracellular region"/>
    <property type="evidence" value="ECO:0007669"/>
    <property type="project" value="UniProtKB-SubCell"/>
</dbReference>
<evidence type="ECO:0000256" key="9">
    <source>
        <dbReference type="ARBA" id="ARBA00022837"/>
    </source>
</evidence>
<comment type="subcellular location">
    <subcellularLocation>
        <location evidence="2 20">Secreted</location>
    </subcellularLocation>
</comment>
<dbReference type="Gene3D" id="1.10.420.10">
    <property type="entry name" value="Peroxidase, domain 2"/>
    <property type="match status" value="1"/>
</dbReference>
<reference evidence="22" key="1">
    <citation type="journal article" date="2022" name="Cell">
        <title>Repeat-based holocentromeres influence genome architecture and karyotype evolution.</title>
        <authorList>
            <person name="Hofstatter P.G."/>
            <person name="Thangavel G."/>
            <person name="Lux T."/>
            <person name="Neumann P."/>
            <person name="Vondrak T."/>
            <person name="Novak P."/>
            <person name="Zhang M."/>
            <person name="Costa L."/>
            <person name="Castellani M."/>
            <person name="Scott A."/>
            <person name="Toegelov H."/>
            <person name="Fuchs J."/>
            <person name="Mata-Sucre Y."/>
            <person name="Dias Y."/>
            <person name="Vanzela A.L.L."/>
            <person name="Huettel B."/>
            <person name="Almeida C.C.S."/>
            <person name="Simkova H."/>
            <person name="Souza G."/>
            <person name="Pedrosa-Harand A."/>
            <person name="Macas J."/>
            <person name="Mayer K.F.X."/>
            <person name="Houben A."/>
            <person name="Marques A."/>
        </authorList>
    </citation>
    <scope>NUCLEOTIDE SEQUENCE</scope>
    <source>
        <strain evidence="22">RhyBre1mFocal</strain>
    </source>
</reference>
<dbReference type="InterPro" id="IPR010255">
    <property type="entry name" value="Haem_peroxidase_sf"/>
</dbReference>
<dbReference type="EC" id="1.11.1.7" evidence="4 20"/>
<feature type="binding site" evidence="17">
    <location>
        <position position="243"/>
    </location>
    <ligand>
        <name>Ca(2+)</name>
        <dbReference type="ChEBI" id="CHEBI:29108"/>
        <label>2</label>
    </ligand>
</feature>
<organism evidence="22 23">
    <name type="scientific">Rhynchospora breviuscula</name>
    <dbReference type="NCBI Taxonomy" id="2022672"/>
    <lineage>
        <taxon>Eukaryota</taxon>
        <taxon>Viridiplantae</taxon>
        <taxon>Streptophyta</taxon>
        <taxon>Embryophyta</taxon>
        <taxon>Tracheophyta</taxon>
        <taxon>Spermatophyta</taxon>
        <taxon>Magnoliopsida</taxon>
        <taxon>Liliopsida</taxon>
        <taxon>Poales</taxon>
        <taxon>Cyperaceae</taxon>
        <taxon>Cyperoideae</taxon>
        <taxon>Rhynchosporeae</taxon>
        <taxon>Rhynchospora</taxon>
    </lineage>
</organism>
<dbReference type="PROSITE" id="PS00436">
    <property type="entry name" value="PEROXIDASE_2"/>
    <property type="match status" value="1"/>
</dbReference>
<feature type="binding site" evidence="16">
    <location>
        <position position="165"/>
    </location>
    <ligand>
        <name>substrate</name>
    </ligand>
</feature>
<dbReference type="OrthoDB" id="2113341at2759"/>
<evidence type="ECO:0000256" key="19">
    <source>
        <dbReference type="PIRSR" id="PIRSR600823-5"/>
    </source>
</evidence>
<evidence type="ECO:0000256" key="8">
    <source>
        <dbReference type="ARBA" id="ARBA00022729"/>
    </source>
</evidence>
<dbReference type="InterPro" id="IPR000823">
    <property type="entry name" value="Peroxidase_pln"/>
</dbReference>
<dbReference type="PANTHER" id="PTHR31388:SF260">
    <property type="entry name" value="PEROXIDASE"/>
    <property type="match status" value="1"/>
</dbReference>
<feature type="binding site" evidence="17">
    <location>
        <position position="196"/>
    </location>
    <ligand>
        <name>Ca(2+)</name>
        <dbReference type="ChEBI" id="CHEBI:29108"/>
        <label>2</label>
    </ligand>
</feature>
<evidence type="ECO:0000256" key="15">
    <source>
        <dbReference type="PIRSR" id="PIRSR600823-1"/>
    </source>
</evidence>
<feature type="disulfide bond" evidence="19">
    <location>
        <begin position="69"/>
        <end position="74"/>
    </location>
</feature>
<keyword evidence="23" id="KW-1185">Reference proteome</keyword>
<evidence type="ECO:0000259" key="21">
    <source>
        <dbReference type="PROSITE" id="PS50873"/>
    </source>
</evidence>
<evidence type="ECO:0000256" key="12">
    <source>
        <dbReference type="ARBA" id="ARBA00023157"/>
    </source>
</evidence>
<dbReference type="InterPro" id="IPR002016">
    <property type="entry name" value="Haem_peroxidase"/>
</dbReference>
<keyword evidence="6 20" id="KW-0349">Heme</keyword>
<feature type="active site" description="Proton acceptor" evidence="15">
    <location>
        <position position="67"/>
    </location>
</feature>
<dbReference type="FunFam" id="1.10.420.10:FF:000006">
    <property type="entry name" value="Peroxidase"/>
    <property type="match status" value="1"/>
</dbReference>
<feature type="disulfide bond" evidence="19">
    <location>
        <begin position="202"/>
        <end position="228"/>
    </location>
</feature>
<protein>
    <recommendedName>
        <fullName evidence="4 20">Peroxidase</fullName>
        <ecNumber evidence="4 20">1.11.1.7</ecNumber>
    </recommendedName>
</protein>
<evidence type="ECO:0000256" key="3">
    <source>
        <dbReference type="ARBA" id="ARBA00006873"/>
    </source>
</evidence>
<name>A0A9Q0CS18_9POAL</name>
<keyword evidence="5 20" id="KW-0575">Peroxidase</keyword>
<keyword evidence="8 20" id="KW-0732">Signal</keyword>
<keyword evidence="12 19" id="KW-1015">Disulfide bond</keyword>
<feature type="binding site" evidence="17">
    <location>
        <position position="68"/>
    </location>
    <ligand>
        <name>Ca(2+)</name>
        <dbReference type="ChEBI" id="CHEBI:29108"/>
        <label>1</label>
    </ligand>
</feature>
<keyword evidence="10 20" id="KW-0560">Oxidoreductase</keyword>
<dbReference type="PROSITE" id="PS50873">
    <property type="entry name" value="PEROXIDASE_4"/>
    <property type="match status" value="1"/>
</dbReference>
<evidence type="ECO:0000256" key="1">
    <source>
        <dbReference type="ARBA" id="ARBA00000189"/>
    </source>
</evidence>
<dbReference type="PANTHER" id="PTHR31388">
    <property type="entry name" value="PEROXIDASE 72-RELATED"/>
    <property type="match status" value="1"/>
</dbReference>
<sequence length="324" mass="35007">MAISLSFLATHLVLLVTSFGVLANGLLDPHFYDKVCPQALPVIKSIVEDAIKQEERMGASLLRLHFHDCFVNGCDGSVLLDDTDTFIGEKNAAPNVNSLRGYEVIDRIKSALYYVCRGNVVSCADIVAVAARDSVVALGGPSYQVELGRRDARTASQAAANNSIPAPTLDFSGLVSNFASHGLTIQDLVLLSGAHTLGFARCTTFRARLYNETWTLDGSLASSLKYICPSESGDGDDNLAQLDGTPVKFDTVYYDWLLQRKGLLHSDQQLYKGDGSGSDGLVKFYSKNAKAFWEDFGVAMLRMGALSPLTGTDGEIRMDCGKVN</sequence>
<feature type="binding site" description="axial binding residue" evidence="17">
    <location>
        <position position="195"/>
    </location>
    <ligand>
        <name>heme b</name>
        <dbReference type="ChEBI" id="CHEBI:60344"/>
    </ligand>
    <ligandPart>
        <name>Fe</name>
        <dbReference type="ChEBI" id="CHEBI:18248"/>
    </ligandPart>
</feature>
<dbReference type="GO" id="GO:0020037">
    <property type="term" value="F:heme binding"/>
    <property type="evidence" value="ECO:0007669"/>
    <property type="project" value="UniProtKB-UniRule"/>
</dbReference>
<feature type="chain" id="PRO_5040543863" description="Peroxidase" evidence="20">
    <location>
        <begin position="24"/>
        <end position="324"/>
    </location>
</feature>
<evidence type="ECO:0000256" key="20">
    <source>
        <dbReference type="RuleBase" id="RU362060"/>
    </source>
</evidence>
<evidence type="ECO:0000256" key="14">
    <source>
        <dbReference type="ARBA" id="ARBA00023324"/>
    </source>
</evidence>
<dbReference type="Pfam" id="PF00141">
    <property type="entry name" value="peroxidase"/>
    <property type="match status" value="1"/>
</dbReference>
<evidence type="ECO:0000256" key="6">
    <source>
        <dbReference type="ARBA" id="ARBA00022617"/>
    </source>
</evidence>
<evidence type="ECO:0000256" key="4">
    <source>
        <dbReference type="ARBA" id="ARBA00012313"/>
    </source>
</evidence>
<feature type="domain" description="Plant heme peroxidase family profile" evidence="21">
    <location>
        <begin position="26"/>
        <end position="324"/>
    </location>
</feature>
<dbReference type="GO" id="GO:0140825">
    <property type="term" value="F:lactoperoxidase activity"/>
    <property type="evidence" value="ECO:0007669"/>
    <property type="project" value="UniProtKB-EC"/>
</dbReference>
<dbReference type="EMBL" id="JAMQYH010000002">
    <property type="protein sequence ID" value="KAJ1699085.1"/>
    <property type="molecule type" value="Genomic_DNA"/>
</dbReference>
<comment type="catalytic activity">
    <reaction evidence="1 20">
        <text>2 a phenolic donor + H2O2 = 2 a phenolic radical donor + 2 H2O</text>
        <dbReference type="Rhea" id="RHEA:56136"/>
        <dbReference type="ChEBI" id="CHEBI:15377"/>
        <dbReference type="ChEBI" id="CHEBI:16240"/>
        <dbReference type="ChEBI" id="CHEBI:139520"/>
        <dbReference type="ChEBI" id="CHEBI:139521"/>
        <dbReference type="EC" id="1.11.1.7"/>
    </reaction>
</comment>
<proteinExistence type="inferred from homology"/>
<accession>A0A9Q0CS18</accession>
<dbReference type="Proteomes" id="UP001151287">
    <property type="component" value="Unassembled WGS sequence"/>
</dbReference>
<dbReference type="Gene3D" id="1.10.520.10">
    <property type="match status" value="1"/>
</dbReference>
<feature type="binding site" evidence="17">
    <location>
        <position position="89"/>
    </location>
    <ligand>
        <name>Ca(2+)</name>
        <dbReference type="ChEBI" id="CHEBI:29108"/>
        <label>1</label>
    </ligand>
</feature>
<evidence type="ECO:0000256" key="2">
    <source>
        <dbReference type="ARBA" id="ARBA00004613"/>
    </source>
</evidence>
<comment type="cofactor">
    <cofactor evidence="17 20">
        <name>heme b</name>
        <dbReference type="ChEBI" id="CHEBI:60344"/>
    </cofactor>
    <text evidence="17 20">Binds 1 heme b (iron(II)-protoporphyrin IX) group per subunit.</text>
</comment>
<dbReference type="GO" id="GO:0042744">
    <property type="term" value="P:hydrogen peroxide catabolic process"/>
    <property type="evidence" value="ECO:0007669"/>
    <property type="project" value="UniProtKB-KW"/>
</dbReference>
<evidence type="ECO:0000313" key="23">
    <source>
        <dbReference type="Proteomes" id="UP001151287"/>
    </source>
</evidence>
<evidence type="ECO:0000256" key="11">
    <source>
        <dbReference type="ARBA" id="ARBA00023004"/>
    </source>
</evidence>
<dbReference type="PRINTS" id="PR00458">
    <property type="entry name" value="PEROXIDASE"/>
</dbReference>
<dbReference type="FunFam" id="1.10.520.10:FF:000009">
    <property type="entry name" value="Peroxidase"/>
    <property type="match status" value="1"/>
</dbReference>
<gene>
    <name evidence="22" type="ORF">LUZ63_007597</name>
</gene>
<evidence type="ECO:0000256" key="10">
    <source>
        <dbReference type="ARBA" id="ARBA00023002"/>
    </source>
</evidence>
<dbReference type="InterPro" id="IPR019794">
    <property type="entry name" value="Peroxidases_AS"/>
</dbReference>
<dbReference type="CDD" id="cd00693">
    <property type="entry name" value="secretory_peroxidase"/>
    <property type="match status" value="1"/>
</dbReference>
<keyword evidence="14 20" id="KW-0376">Hydrogen peroxide</keyword>
<keyword evidence="20" id="KW-0964">Secreted</keyword>
<comment type="similarity">
    <text evidence="3">Belongs to the peroxidase family. Ascorbate peroxidase subfamily.</text>
</comment>
<evidence type="ECO:0000256" key="13">
    <source>
        <dbReference type="ARBA" id="ARBA00023180"/>
    </source>
</evidence>
<dbReference type="PROSITE" id="PS00435">
    <property type="entry name" value="PEROXIDASE_1"/>
    <property type="match status" value="1"/>
</dbReference>
<dbReference type="InterPro" id="IPR033905">
    <property type="entry name" value="Secretory_peroxidase"/>
</dbReference>
<feature type="disulfide bond" evidence="19">
    <location>
        <begin position="36"/>
        <end position="116"/>
    </location>
</feature>
<comment type="caution">
    <text evidence="22">The sequence shown here is derived from an EMBL/GenBank/DDBJ whole genome shotgun (WGS) entry which is preliminary data.</text>
</comment>
<comment type="similarity">
    <text evidence="20">Belongs to the peroxidase family. Classical plant (class III) peroxidase subfamily.</text>
</comment>
<dbReference type="PRINTS" id="PR00461">
    <property type="entry name" value="PLPEROXIDASE"/>
</dbReference>
<comment type="cofactor">
    <cofactor evidence="17 20">
        <name>Ca(2+)</name>
        <dbReference type="ChEBI" id="CHEBI:29108"/>
    </cofactor>
    <text evidence="17 20">Binds 2 calcium ions per subunit.</text>
</comment>
<dbReference type="AlphaFoldDB" id="A0A9Q0CS18"/>
<feature type="binding site" evidence="17">
    <location>
        <position position="245"/>
    </location>
    <ligand>
        <name>Ca(2+)</name>
        <dbReference type="ChEBI" id="CHEBI:29108"/>
        <label>2</label>
    </ligand>
</feature>
<keyword evidence="13" id="KW-0325">Glycoprotein</keyword>
<evidence type="ECO:0000256" key="7">
    <source>
        <dbReference type="ARBA" id="ARBA00022723"/>
    </source>
</evidence>
<evidence type="ECO:0000256" key="17">
    <source>
        <dbReference type="PIRSR" id="PIRSR600823-3"/>
    </source>
</evidence>
<feature type="signal peptide" evidence="20">
    <location>
        <begin position="1"/>
        <end position="23"/>
    </location>
</feature>
<feature type="disulfide bond" evidence="19">
    <location>
        <begin position="123"/>
        <end position="320"/>
    </location>
</feature>
<feature type="site" description="Transition state stabilizer" evidence="18">
    <location>
        <position position="63"/>
    </location>
</feature>
<dbReference type="GO" id="GO:0006979">
    <property type="term" value="P:response to oxidative stress"/>
    <property type="evidence" value="ECO:0007669"/>
    <property type="project" value="UniProtKB-UniRule"/>
</dbReference>
<feature type="binding site" evidence="17">
    <location>
        <position position="75"/>
    </location>
    <ligand>
        <name>Ca(2+)</name>
        <dbReference type="ChEBI" id="CHEBI:29108"/>
        <label>1</label>
    </ligand>
</feature>
<evidence type="ECO:0000256" key="18">
    <source>
        <dbReference type="PIRSR" id="PIRSR600823-4"/>
    </source>
</evidence>
<feature type="binding site" evidence="17">
    <location>
        <position position="71"/>
    </location>
    <ligand>
        <name>Ca(2+)</name>
        <dbReference type="ChEBI" id="CHEBI:29108"/>
        <label>1</label>
    </ligand>
</feature>
<evidence type="ECO:0000313" key="22">
    <source>
        <dbReference type="EMBL" id="KAJ1699085.1"/>
    </source>
</evidence>
<comment type="function">
    <text evidence="20">Removal of H(2)O(2), oxidation of toxic reductants, biosynthesis and degradation of lignin, suberization, auxin catabolism, response to environmental stresses such as wounding, pathogen attack and oxidative stress.</text>
</comment>
<feature type="binding site" evidence="17">
    <location>
        <position position="250"/>
    </location>
    <ligand>
        <name>Ca(2+)</name>
        <dbReference type="ChEBI" id="CHEBI:29108"/>
        <label>2</label>
    </ligand>
</feature>
<feature type="binding site" evidence="17">
    <location>
        <position position="73"/>
    </location>
    <ligand>
        <name>Ca(2+)</name>
        <dbReference type="ChEBI" id="CHEBI:29108"/>
        <label>1</label>
    </ligand>
</feature>
<keyword evidence="11 17" id="KW-0408">Iron</keyword>
<keyword evidence="9 17" id="KW-0106">Calcium</keyword>
<evidence type="ECO:0000256" key="5">
    <source>
        <dbReference type="ARBA" id="ARBA00022559"/>
    </source>
</evidence>
<evidence type="ECO:0000256" key="16">
    <source>
        <dbReference type="PIRSR" id="PIRSR600823-2"/>
    </source>
</evidence>
<feature type="binding site" evidence="17">
    <location>
        <position position="77"/>
    </location>
    <ligand>
        <name>Ca(2+)</name>
        <dbReference type="ChEBI" id="CHEBI:29108"/>
        <label>1</label>
    </ligand>
</feature>
<dbReference type="SUPFAM" id="SSF48113">
    <property type="entry name" value="Heme-dependent peroxidases"/>
    <property type="match status" value="1"/>
</dbReference>